<feature type="binding site" evidence="12">
    <location>
        <position position="24"/>
    </location>
    <ligand>
        <name>[4Fe-4S] cluster</name>
        <dbReference type="ChEBI" id="CHEBI:49883"/>
        <label>1</label>
        <note>4Fe-4S-S-AdoMet</note>
    </ligand>
</feature>
<dbReference type="RefSeq" id="WP_154503409.1">
    <property type="nucleotide sequence ID" value="NZ_VUMN01000006.1"/>
</dbReference>
<evidence type="ECO:0000256" key="11">
    <source>
        <dbReference type="ARBA" id="ARBA00048697"/>
    </source>
</evidence>
<dbReference type="PROSITE" id="PS01305">
    <property type="entry name" value="MOAA_NIFB_PQQE"/>
    <property type="match status" value="1"/>
</dbReference>
<evidence type="ECO:0000256" key="4">
    <source>
        <dbReference type="ARBA" id="ARBA00022723"/>
    </source>
</evidence>
<reference evidence="14 15" key="1">
    <citation type="submission" date="2019-08" db="EMBL/GenBank/DDBJ databases">
        <title>In-depth cultivation of the pig gut microbiome towards novel bacterial diversity and tailored functional studies.</title>
        <authorList>
            <person name="Wylensek D."/>
            <person name="Hitch T.C.A."/>
            <person name="Clavel T."/>
        </authorList>
    </citation>
    <scope>NUCLEOTIDE SEQUENCE [LARGE SCALE GENOMIC DNA]</scope>
    <source>
        <strain evidence="14 15">Oil+RF-744-GAM-WT-6</strain>
    </source>
</reference>
<evidence type="ECO:0000313" key="15">
    <source>
        <dbReference type="Proteomes" id="UP000461880"/>
    </source>
</evidence>
<dbReference type="SUPFAM" id="SSF102114">
    <property type="entry name" value="Radical SAM enzymes"/>
    <property type="match status" value="1"/>
</dbReference>
<dbReference type="Pfam" id="PF06463">
    <property type="entry name" value="Mob_synth_C"/>
    <property type="match status" value="1"/>
</dbReference>
<feature type="binding site" evidence="12">
    <location>
        <position position="93"/>
    </location>
    <ligand>
        <name>GTP</name>
        <dbReference type="ChEBI" id="CHEBI:37565"/>
    </ligand>
</feature>
<feature type="binding site" evidence="12">
    <location>
        <position position="13"/>
    </location>
    <ligand>
        <name>GTP</name>
        <dbReference type="ChEBI" id="CHEBI:37565"/>
    </ligand>
</feature>
<feature type="binding site" evidence="12">
    <location>
        <position position="252"/>
    </location>
    <ligand>
        <name>[4Fe-4S] cluster</name>
        <dbReference type="ChEBI" id="CHEBI:49883"/>
        <label>2</label>
        <note>4Fe-4S-substrate</note>
    </ligand>
</feature>
<comment type="cofactor">
    <cofactor evidence="12">
        <name>[4Fe-4S] cluster</name>
        <dbReference type="ChEBI" id="CHEBI:49883"/>
    </cofactor>
    <text evidence="12">Binds 2 [4Fe-4S] clusters. Binds 1 [4Fe-4S] cluster coordinated with 3 cysteines and an exchangeable S-adenosyl-L-methionine and 1 [4Fe-4S] cluster coordinated with 3 cysteines and the GTP-derived substrate.</text>
</comment>
<dbReference type="EC" id="4.1.99.22" evidence="1 12"/>
<dbReference type="EMBL" id="VUMN01000006">
    <property type="protein sequence ID" value="MSS58027.1"/>
    <property type="molecule type" value="Genomic_DNA"/>
</dbReference>
<dbReference type="GO" id="GO:1904047">
    <property type="term" value="F:S-adenosyl-L-methionine binding"/>
    <property type="evidence" value="ECO:0007669"/>
    <property type="project" value="UniProtKB-UniRule"/>
</dbReference>
<dbReference type="InterPro" id="IPR000385">
    <property type="entry name" value="MoaA_NifB_PqqE_Fe-S-bd_CS"/>
</dbReference>
<keyword evidence="5 12" id="KW-0547">Nucleotide-binding</keyword>
<dbReference type="InterPro" id="IPR010505">
    <property type="entry name" value="MoaA_twitch"/>
</dbReference>
<feature type="binding site" evidence="12">
    <location>
        <position position="117"/>
    </location>
    <ligand>
        <name>S-adenosyl-L-methionine</name>
        <dbReference type="ChEBI" id="CHEBI:59789"/>
    </ligand>
</feature>
<evidence type="ECO:0000256" key="1">
    <source>
        <dbReference type="ARBA" id="ARBA00012167"/>
    </source>
</evidence>
<dbReference type="InterPro" id="IPR040064">
    <property type="entry name" value="MoaA-like"/>
</dbReference>
<gene>
    <name evidence="12 14" type="primary">moaA</name>
    <name evidence="14" type="ORF">FYJ51_03825</name>
</gene>
<dbReference type="HAMAP" id="MF_01225_B">
    <property type="entry name" value="MoaA_B"/>
    <property type="match status" value="1"/>
</dbReference>
<evidence type="ECO:0000256" key="12">
    <source>
        <dbReference type="HAMAP-Rule" id="MF_01225"/>
    </source>
</evidence>
<feature type="binding site" evidence="12">
    <location>
        <position position="27"/>
    </location>
    <ligand>
        <name>[4Fe-4S] cluster</name>
        <dbReference type="ChEBI" id="CHEBI:49883"/>
        <label>1</label>
        <note>4Fe-4S-S-AdoMet</note>
    </ligand>
</feature>
<evidence type="ECO:0000256" key="9">
    <source>
        <dbReference type="ARBA" id="ARBA00023150"/>
    </source>
</evidence>
<dbReference type="InterPro" id="IPR050105">
    <property type="entry name" value="MoCo_biosynth_MoaA/MoaC"/>
</dbReference>
<comment type="catalytic activity">
    <reaction evidence="11 12">
        <text>GTP + AH2 + S-adenosyl-L-methionine = (8S)-3',8-cyclo-7,8-dihydroguanosine 5'-triphosphate + 5'-deoxyadenosine + L-methionine + A + H(+)</text>
        <dbReference type="Rhea" id="RHEA:49576"/>
        <dbReference type="ChEBI" id="CHEBI:13193"/>
        <dbReference type="ChEBI" id="CHEBI:15378"/>
        <dbReference type="ChEBI" id="CHEBI:17319"/>
        <dbReference type="ChEBI" id="CHEBI:17499"/>
        <dbReference type="ChEBI" id="CHEBI:37565"/>
        <dbReference type="ChEBI" id="CHEBI:57844"/>
        <dbReference type="ChEBI" id="CHEBI:59789"/>
        <dbReference type="ChEBI" id="CHEBI:131766"/>
        <dbReference type="EC" id="4.1.99.22"/>
    </reaction>
</comment>
<organism evidence="14 15">
    <name type="scientific">Stecheria intestinalis</name>
    <dbReference type="NCBI Taxonomy" id="2606630"/>
    <lineage>
        <taxon>Bacteria</taxon>
        <taxon>Bacillati</taxon>
        <taxon>Bacillota</taxon>
        <taxon>Erysipelotrichia</taxon>
        <taxon>Erysipelotrichales</taxon>
        <taxon>Erysipelotrichaceae</taxon>
        <taxon>Stecheria</taxon>
    </lineage>
</organism>
<dbReference type="GO" id="GO:0061799">
    <property type="term" value="F:cyclic pyranopterin monophosphate synthase activity"/>
    <property type="evidence" value="ECO:0007669"/>
    <property type="project" value="TreeGrafter"/>
</dbReference>
<evidence type="ECO:0000256" key="3">
    <source>
        <dbReference type="ARBA" id="ARBA00022691"/>
    </source>
</evidence>
<evidence type="ECO:0000256" key="7">
    <source>
        <dbReference type="ARBA" id="ARBA00023014"/>
    </source>
</evidence>
<keyword evidence="10 12" id="KW-0456">Lyase</keyword>
<evidence type="ECO:0000259" key="13">
    <source>
        <dbReference type="PROSITE" id="PS51918"/>
    </source>
</evidence>
<comment type="caution">
    <text evidence="12">Lacks conserved residue(s) required for the propagation of feature annotation.</text>
</comment>
<feature type="binding site" evidence="12">
    <location>
        <position position="266"/>
    </location>
    <ligand>
        <name>[4Fe-4S] cluster</name>
        <dbReference type="ChEBI" id="CHEBI:49883"/>
        <label>2</label>
        <note>4Fe-4S-substrate</note>
    </ligand>
</feature>
<feature type="binding site" evidence="12">
    <location>
        <begin position="254"/>
        <end position="256"/>
    </location>
    <ligand>
        <name>GTP</name>
        <dbReference type="ChEBI" id="CHEBI:37565"/>
    </ligand>
</feature>
<dbReference type="AlphaFoldDB" id="A0A7X2NR60"/>
<feature type="binding site" evidence="12">
    <location>
        <position position="20"/>
    </location>
    <ligand>
        <name>[4Fe-4S] cluster</name>
        <dbReference type="ChEBI" id="CHEBI:49883"/>
        <label>1</label>
        <note>4Fe-4S-S-AdoMet</note>
    </ligand>
</feature>
<dbReference type="PANTHER" id="PTHR22960">
    <property type="entry name" value="MOLYBDOPTERIN COFACTOR SYNTHESIS PROTEIN A"/>
    <property type="match status" value="1"/>
</dbReference>
<keyword evidence="6 12" id="KW-0408">Iron</keyword>
<evidence type="ECO:0000313" key="14">
    <source>
        <dbReference type="EMBL" id="MSS58027.1"/>
    </source>
</evidence>
<dbReference type="GO" id="GO:0061798">
    <property type="term" value="F:GTP 3',8'-cyclase activity"/>
    <property type="evidence" value="ECO:0007669"/>
    <property type="project" value="UniProtKB-UniRule"/>
</dbReference>
<dbReference type="InterPro" id="IPR007197">
    <property type="entry name" value="rSAM"/>
</dbReference>
<dbReference type="InterPro" id="IPR013785">
    <property type="entry name" value="Aldolase_TIM"/>
</dbReference>
<protein>
    <recommendedName>
        <fullName evidence="1 12">GTP 3',8-cyclase</fullName>
        <ecNumber evidence="1 12">4.1.99.22</ecNumber>
    </recommendedName>
    <alternativeName>
        <fullName evidence="12">Molybdenum cofactor biosynthesis protein A</fullName>
    </alternativeName>
</protein>
<feature type="binding site" evidence="12">
    <location>
        <position position="26"/>
    </location>
    <ligand>
        <name>S-adenosyl-L-methionine</name>
        <dbReference type="ChEBI" id="CHEBI:59789"/>
    </ligand>
</feature>
<proteinExistence type="inferred from homology"/>
<dbReference type="SFLD" id="SFLDS00029">
    <property type="entry name" value="Radical_SAM"/>
    <property type="match status" value="1"/>
</dbReference>
<dbReference type="InterPro" id="IPR058240">
    <property type="entry name" value="rSAM_sf"/>
</dbReference>
<accession>A0A7X2NR60</accession>
<feature type="binding site" evidence="12">
    <location>
        <position position="187"/>
    </location>
    <ligand>
        <name>S-adenosyl-L-methionine</name>
        <dbReference type="ChEBI" id="CHEBI:59789"/>
    </ligand>
</feature>
<dbReference type="InterPro" id="IPR013483">
    <property type="entry name" value="MoaA"/>
</dbReference>
<dbReference type="SFLD" id="SFLDG01067">
    <property type="entry name" value="SPASM/twitch_domain_containing"/>
    <property type="match status" value="1"/>
</dbReference>
<comment type="caution">
    <text evidence="14">The sequence shown here is derived from an EMBL/GenBank/DDBJ whole genome shotgun (WGS) entry which is preliminary data.</text>
</comment>
<dbReference type="NCBIfam" id="TIGR02666">
    <property type="entry name" value="moaA"/>
    <property type="match status" value="1"/>
</dbReference>
<keyword evidence="2 12" id="KW-0004">4Fe-4S</keyword>
<dbReference type="Gene3D" id="3.20.20.70">
    <property type="entry name" value="Aldolase class I"/>
    <property type="match status" value="1"/>
</dbReference>
<comment type="similarity">
    <text evidence="12">Belongs to the radical SAM superfamily. MoaA family.</text>
</comment>
<keyword evidence="15" id="KW-1185">Reference proteome</keyword>
<evidence type="ECO:0000256" key="8">
    <source>
        <dbReference type="ARBA" id="ARBA00023134"/>
    </source>
</evidence>
<dbReference type="CDD" id="cd01335">
    <property type="entry name" value="Radical_SAM"/>
    <property type="match status" value="1"/>
</dbReference>
<dbReference type="PROSITE" id="PS51918">
    <property type="entry name" value="RADICAL_SAM"/>
    <property type="match status" value="1"/>
</dbReference>
<evidence type="ECO:0000256" key="5">
    <source>
        <dbReference type="ARBA" id="ARBA00022741"/>
    </source>
</evidence>
<keyword evidence="8 12" id="KW-0342">GTP-binding</keyword>
<comment type="function">
    <text evidence="12">Catalyzes the cyclization of GTP to (8S)-3',8-cyclo-7,8-dihydroguanosine 5'-triphosphate.</text>
</comment>
<sequence>MKDSFGREINYLRISITDRCNLRCRYCMPEGIQQVHMHEILSYEEILEIAKAAASLGITKIKVTGGEPLVRLGCADLVKRLKEIPGIEQVTMTTNGILLKQNLPALKEAGIDAINVSLDTLKPEVFRMITGSDRLQEVKAGIETSVSGGIRTKVNTVLQTGVNDGEWKDLVRLSKDLPIDVRFIEMMPIGYGKKYPPVSNEDLKKQIEAEFGPIEEDHRVHGNGPAEYVRLSGFAGSIGFIGAIHGKFCSSCNRIRLTSMGKLKPCLCYGDTVDLRSILRDQNDHQEGLKQAIAEAITEKPQAHCFEQLNRITEEQEMIEIGG</sequence>
<name>A0A7X2NR60_9FIRM</name>
<dbReference type="GO" id="GO:0005525">
    <property type="term" value="F:GTP binding"/>
    <property type="evidence" value="ECO:0007669"/>
    <property type="project" value="UniProtKB-UniRule"/>
</dbReference>
<comment type="subunit">
    <text evidence="12">Monomer and homodimer.</text>
</comment>
<dbReference type="Proteomes" id="UP000461880">
    <property type="component" value="Unassembled WGS sequence"/>
</dbReference>
<dbReference type="SFLD" id="SFLDG01383">
    <property type="entry name" value="cyclic_pyranopterin_phosphate"/>
    <property type="match status" value="1"/>
</dbReference>
<feature type="binding site" evidence="12">
    <location>
        <position position="66"/>
    </location>
    <ligand>
        <name>S-adenosyl-L-methionine</name>
        <dbReference type="ChEBI" id="CHEBI:59789"/>
    </ligand>
</feature>
<feature type="domain" description="Radical SAM core" evidence="13">
    <location>
        <begin position="4"/>
        <end position="225"/>
    </location>
</feature>
<evidence type="ECO:0000256" key="6">
    <source>
        <dbReference type="ARBA" id="ARBA00023004"/>
    </source>
</evidence>
<dbReference type="CDD" id="cd21117">
    <property type="entry name" value="Twitch_MoaA"/>
    <property type="match status" value="1"/>
</dbReference>
<feature type="binding site" evidence="12">
    <location>
        <position position="153"/>
    </location>
    <ligand>
        <name>GTP</name>
        <dbReference type="ChEBI" id="CHEBI:37565"/>
    </ligand>
</feature>
<dbReference type="UniPathway" id="UPA00344"/>
<dbReference type="GO" id="GO:0051539">
    <property type="term" value="F:4 iron, 4 sulfur cluster binding"/>
    <property type="evidence" value="ECO:0007669"/>
    <property type="project" value="UniProtKB-UniRule"/>
</dbReference>
<feature type="binding site" evidence="12">
    <location>
        <position position="249"/>
    </location>
    <ligand>
        <name>[4Fe-4S] cluster</name>
        <dbReference type="ChEBI" id="CHEBI:49883"/>
        <label>2</label>
        <note>4Fe-4S-substrate</note>
    </ligand>
</feature>
<dbReference type="GO" id="GO:0006777">
    <property type="term" value="P:Mo-molybdopterin cofactor biosynthetic process"/>
    <property type="evidence" value="ECO:0007669"/>
    <property type="project" value="UniProtKB-UniRule"/>
</dbReference>
<evidence type="ECO:0000256" key="2">
    <source>
        <dbReference type="ARBA" id="ARBA00022485"/>
    </source>
</evidence>
<dbReference type="GO" id="GO:0046872">
    <property type="term" value="F:metal ion binding"/>
    <property type="evidence" value="ECO:0007669"/>
    <property type="project" value="UniProtKB-KW"/>
</dbReference>
<keyword evidence="9 12" id="KW-0501">Molybdenum cofactor biosynthesis</keyword>
<dbReference type="Pfam" id="PF04055">
    <property type="entry name" value="Radical_SAM"/>
    <property type="match status" value="1"/>
</dbReference>
<dbReference type="InterPro" id="IPR006638">
    <property type="entry name" value="Elp3/MiaA/NifB-like_rSAM"/>
</dbReference>
<dbReference type="SMART" id="SM00729">
    <property type="entry name" value="Elp3"/>
    <property type="match status" value="1"/>
</dbReference>
<keyword evidence="4 12" id="KW-0479">Metal-binding</keyword>
<keyword evidence="3 12" id="KW-0949">S-adenosyl-L-methionine</keyword>
<keyword evidence="7 12" id="KW-0411">Iron-sulfur</keyword>
<evidence type="ECO:0000256" key="10">
    <source>
        <dbReference type="ARBA" id="ARBA00023239"/>
    </source>
</evidence>
<dbReference type="SFLD" id="SFLDG01386">
    <property type="entry name" value="main_SPASM_domain-containing"/>
    <property type="match status" value="1"/>
</dbReference>
<comment type="pathway">
    <text evidence="12">Cofactor biosynthesis; molybdopterin biosynthesis.</text>
</comment>
<dbReference type="PANTHER" id="PTHR22960:SF0">
    <property type="entry name" value="MOLYBDENUM COFACTOR BIOSYNTHESIS PROTEIN 1"/>
    <property type="match status" value="1"/>
</dbReference>